<dbReference type="EMBL" id="AMGV01000003">
    <property type="protein sequence ID" value="KEF59897.1"/>
    <property type="molecule type" value="Genomic_DNA"/>
</dbReference>
<evidence type="ECO:0008006" key="3">
    <source>
        <dbReference type="Google" id="ProtNLM"/>
    </source>
</evidence>
<name>A0A072PJI2_9EURO</name>
<reference evidence="1 2" key="1">
    <citation type="submission" date="2013-03" db="EMBL/GenBank/DDBJ databases">
        <title>The Genome Sequence of Exophiala aquamarina CBS 119918.</title>
        <authorList>
            <consortium name="The Broad Institute Genomics Platform"/>
            <person name="Cuomo C."/>
            <person name="de Hoog S."/>
            <person name="Gorbushina A."/>
            <person name="Walker B."/>
            <person name="Young S.K."/>
            <person name="Zeng Q."/>
            <person name="Gargeya S."/>
            <person name="Fitzgerald M."/>
            <person name="Haas B."/>
            <person name="Abouelleil A."/>
            <person name="Allen A.W."/>
            <person name="Alvarado L."/>
            <person name="Arachchi H.M."/>
            <person name="Berlin A.M."/>
            <person name="Chapman S.B."/>
            <person name="Gainer-Dewar J."/>
            <person name="Goldberg J."/>
            <person name="Griggs A."/>
            <person name="Gujja S."/>
            <person name="Hansen M."/>
            <person name="Howarth C."/>
            <person name="Imamovic A."/>
            <person name="Ireland A."/>
            <person name="Larimer J."/>
            <person name="McCowan C."/>
            <person name="Murphy C."/>
            <person name="Pearson M."/>
            <person name="Poon T.W."/>
            <person name="Priest M."/>
            <person name="Roberts A."/>
            <person name="Saif S."/>
            <person name="Shea T."/>
            <person name="Sisk P."/>
            <person name="Sykes S."/>
            <person name="Wortman J."/>
            <person name="Nusbaum C."/>
            <person name="Birren B."/>
        </authorList>
    </citation>
    <scope>NUCLEOTIDE SEQUENCE [LARGE SCALE GENOMIC DNA]</scope>
    <source>
        <strain evidence="1 2">CBS 119918</strain>
    </source>
</reference>
<dbReference type="AlphaFoldDB" id="A0A072PJI2"/>
<organism evidence="1 2">
    <name type="scientific">Exophiala aquamarina CBS 119918</name>
    <dbReference type="NCBI Taxonomy" id="1182545"/>
    <lineage>
        <taxon>Eukaryota</taxon>
        <taxon>Fungi</taxon>
        <taxon>Dikarya</taxon>
        <taxon>Ascomycota</taxon>
        <taxon>Pezizomycotina</taxon>
        <taxon>Eurotiomycetes</taxon>
        <taxon>Chaetothyriomycetidae</taxon>
        <taxon>Chaetothyriales</taxon>
        <taxon>Herpotrichiellaceae</taxon>
        <taxon>Exophiala</taxon>
    </lineage>
</organism>
<sequence length="184" mass="20925">MYDWYYGQKHFFELNVGQGTRRPQRLEESQELRNWIVNLAPRTLLPKCVREKESPRVELGDIDVLSEIKDPGPLRPGEVQEGKKVMFFKPVNPSQPQTTKREIEILTTIADRGLHEEIRAPQLLGFVACPDSSTEIMGLLLNNIPGAQPLTKLIDSDVAEDKCLRWVDESKSIVSSLHKHKIVG</sequence>
<evidence type="ECO:0000313" key="2">
    <source>
        <dbReference type="Proteomes" id="UP000027920"/>
    </source>
</evidence>
<dbReference type="HOGENOM" id="CLU_1468169_0_0_1"/>
<dbReference type="VEuPathDB" id="FungiDB:A1O9_04745"/>
<dbReference type="RefSeq" id="XP_013262487.1">
    <property type="nucleotide sequence ID" value="XM_013407033.1"/>
</dbReference>
<gene>
    <name evidence="1" type="ORF">A1O9_04745</name>
</gene>
<comment type="caution">
    <text evidence="1">The sequence shown here is derived from an EMBL/GenBank/DDBJ whole genome shotgun (WGS) entry which is preliminary data.</text>
</comment>
<dbReference type="STRING" id="1182545.A0A072PJI2"/>
<keyword evidence="2" id="KW-1185">Reference proteome</keyword>
<dbReference type="Proteomes" id="UP000027920">
    <property type="component" value="Unassembled WGS sequence"/>
</dbReference>
<evidence type="ECO:0000313" key="1">
    <source>
        <dbReference type="EMBL" id="KEF59897.1"/>
    </source>
</evidence>
<dbReference type="GeneID" id="25279674"/>
<proteinExistence type="predicted"/>
<accession>A0A072PJI2</accession>
<dbReference type="OrthoDB" id="4062651at2759"/>
<protein>
    <recommendedName>
        <fullName evidence="3">Protein kinase domain-containing protein</fullName>
    </recommendedName>
</protein>